<evidence type="ECO:0000256" key="2">
    <source>
        <dbReference type="ARBA" id="ARBA00022630"/>
    </source>
</evidence>
<dbReference type="EMBL" id="QBIU01000001">
    <property type="protein sequence ID" value="MWV69900.1"/>
    <property type="molecule type" value="Genomic_DNA"/>
</dbReference>
<dbReference type="AlphaFoldDB" id="A0A347VNG5"/>
<reference evidence="7" key="3">
    <citation type="submission" date="2018-04" db="EMBL/GenBank/DDBJ databases">
        <authorList>
            <person name="Sheh A."/>
            <person name="Shen Z."/>
            <person name="Mannion A.J."/>
            <person name="Fox J.G."/>
        </authorList>
    </citation>
    <scope>NUCLEOTIDE SEQUENCE</scope>
    <source>
        <strain evidence="7">MIT 97-6194</strain>
    </source>
</reference>
<dbReference type="GO" id="GO:0016646">
    <property type="term" value="F:oxidoreductase activity, acting on the CH-NH group of donors, NAD or NADP as acceptor"/>
    <property type="evidence" value="ECO:0007669"/>
    <property type="project" value="UniProtKB-ARBA"/>
</dbReference>
<evidence type="ECO:0000313" key="8">
    <source>
        <dbReference type="Proteomes" id="UP000029714"/>
    </source>
</evidence>
<gene>
    <name evidence="6" type="ORF">DCO61_07770</name>
    <name evidence="7" type="ORF">LS64_008975</name>
</gene>
<evidence type="ECO:0000313" key="9">
    <source>
        <dbReference type="Proteomes" id="UP000477070"/>
    </source>
</evidence>
<evidence type="ECO:0000256" key="1">
    <source>
        <dbReference type="ARBA" id="ARBA00001917"/>
    </source>
</evidence>
<dbReference type="InterPro" id="IPR002563">
    <property type="entry name" value="Flavin_Rdtase-like_dom"/>
</dbReference>
<evidence type="ECO:0000256" key="3">
    <source>
        <dbReference type="ARBA" id="ARBA00022643"/>
    </source>
</evidence>
<dbReference type="Proteomes" id="UP000477070">
    <property type="component" value="Unassembled WGS sequence"/>
</dbReference>
<dbReference type="SUPFAM" id="SSF50475">
    <property type="entry name" value="FMN-binding split barrel"/>
    <property type="match status" value="1"/>
</dbReference>
<dbReference type="Gene3D" id="2.30.110.10">
    <property type="entry name" value="Electron Transport, Fmn-binding Protein, Chain A"/>
    <property type="match status" value="1"/>
</dbReference>
<dbReference type="InterPro" id="IPR012349">
    <property type="entry name" value="Split_barrel_FMN-bd"/>
</dbReference>
<evidence type="ECO:0000313" key="6">
    <source>
        <dbReference type="EMBL" id="MWV69900.1"/>
    </source>
</evidence>
<sequence length="183" mass="20301">MLLTFKDSTPLANYKILSNAITPRPIAWVSTKSAAGVVNLAPFSFFAPLCSAPVIFSINIMNKSNGDLKDTLLNAKMTKKATISTAQPQFLESLQQTSSELPFNISEPAQFNIPMSEINDDFPPMVQDSLVAFFCDFKDILSFSSTQDTLLLEAKEVFIDDRIYNENLNFTLQNIGRVGKGYI</sequence>
<comment type="similarity">
    <text evidence="4">Belongs to the flavoredoxin family.</text>
</comment>
<dbReference type="PANTHER" id="PTHR33798:SF5">
    <property type="entry name" value="FLAVIN REDUCTASE LIKE DOMAIN-CONTAINING PROTEIN"/>
    <property type="match status" value="1"/>
</dbReference>
<keyword evidence="3" id="KW-0288">FMN</keyword>
<comment type="cofactor">
    <cofactor evidence="1">
        <name>FMN</name>
        <dbReference type="ChEBI" id="CHEBI:58210"/>
    </cofactor>
</comment>
<proteinExistence type="inferred from homology"/>
<keyword evidence="8" id="KW-1185">Reference proteome</keyword>
<evidence type="ECO:0000256" key="4">
    <source>
        <dbReference type="ARBA" id="ARBA00038054"/>
    </source>
</evidence>
<comment type="caution">
    <text evidence="7">The sequence shown here is derived from an EMBL/GenBank/DDBJ whole genome shotgun (WGS) entry which is preliminary data.</text>
</comment>
<feature type="domain" description="Flavin reductase like" evidence="5">
    <location>
        <begin position="22"/>
        <end position="164"/>
    </location>
</feature>
<dbReference type="OrthoDB" id="9794638at2"/>
<dbReference type="Proteomes" id="UP000029714">
    <property type="component" value="Unassembled WGS sequence"/>
</dbReference>
<protein>
    <recommendedName>
        <fullName evidence="5">Flavin reductase like domain-containing protein</fullName>
    </recommendedName>
</protein>
<accession>A0A347VNG5</accession>
<evidence type="ECO:0000259" key="5">
    <source>
        <dbReference type="Pfam" id="PF01613"/>
    </source>
</evidence>
<organism evidence="7 8">
    <name type="scientific">Helicobacter saguini</name>
    <dbReference type="NCBI Taxonomy" id="1548018"/>
    <lineage>
        <taxon>Bacteria</taxon>
        <taxon>Pseudomonadati</taxon>
        <taxon>Campylobacterota</taxon>
        <taxon>Epsilonproteobacteria</taxon>
        <taxon>Campylobacterales</taxon>
        <taxon>Helicobacteraceae</taxon>
        <taxon>Helicobacter</taxon>
    </lineage>
</organism>
<reference evidence="6 9" key="4">
    <citation type="submission" date="2019-12" db="EMBL/GenBank/DDBJ databases">
        <title>Multi-Generational Helicobacter saguini Isolates.</title>
        <authorList>
            <person name="Mannion A."/>
            <person name="Shen Z."/>
            <person name="Fox J.G."/>
        </authorList>
    </citation>
    <scope>NUCLEOTIDE SEQUENCE [LARGE SCALE GENOMIC DNA]</scope>
    <source>
        <strain evidence="6">16-048</strain>
        <strain evidence="9">16-048 (F4)</strain>
    </source>
</reference>
<dbReference type="Pfam" id="PF01613">
    <property type="entry name" value="Flavin_Reduct"/>
    <property type="match status" value="1"/>
</dbReference>
<name>A0A347VNG5_9HELI</name>
<dbReference type="EMBL" id="JRMP02000015">
    <property type="protein sequence ID" value="TLD93237.1"/>
    <property type="molecule type" value="Genomic_DNA"/>
</dbReference>
<reference evidence="7 8" key="2">
    <citation type="journal article" date="2016" name="Infect. Immun.">
        <title>Helicobacter saguini, a Novel Helicobacter Isolated from Cotton-Top Tamarins with Ulcerative Colitis, Has Proinflammatory Properties and Induces Typhlocolitis and Dysplasia in Gnotobiotic IL-10-/- Mice.</title>
        <authorList>
            <person name="Shen Z."/>
            <person name="Mannion A."/>
            <person name="Whary M.T."/>
            <person name="Muthupalani S."/>
            <person name="Sheh A."/>
            <person name="Feng Y."/>
            <person name="Gong G."/>
            <person name="Vandamme P."/>
            <person name="Holcombe H.R."/>
            <person name="Paster B.J."/>
            <person name="Fox J.G."/>
        </authorList>
    </citation>
    <scope>NUCLEOTIDE SEQUENCE [LARGE SCALE GENOMIC DNA]</scope>
    <source>
        <strain evidence="7 8">MIT 97-6194</strain>
    </source>
</reference>
<dbReference type="STRING" id="1548018.LS64_10200"/>
<dbReference type="PANTHER" id="PTHR33798">
    <property type="entry name" value="FLAVOPROTEIN OXYGENASE"/>
    <property type="match status" value="1"/>
</dbReference>
<dbReference type="RefSeq" id="WP_034572842.1">
    <property type="nucleotide sequence ID" value="NZ_JRMP02000015.1"/>
</dbReference>
<reference evidence="7 8" key="1">
    <citation type="journal article" date="2014" name="Genome Announc.">
        <title>Draft genome sequences of eight enterohepatic helicobacter species isolated from both laboratory and wild rodents.</title>
        <authorList>
            <person name="Sheh A."/>
            <person name="Shen Z."/>
            <person name="Fox J.G."/>
        </authorList>
    </citation>
    <scope>NUCLEOTIDE SEQUENCE [LARGE SCALE GENOMIC DNA]</scope>
    <source>
        <strain evidence="7 8">MIT 97-6194</strain>
    </source>
</reference>
<dbReference type="GO" id="GO:0010181">
    <property type="term" value="F:FMN binding"/>
    <property type="evidence" value="ECO:0007669"/>
    <property type="project" value="InterPro"/>
</dbReference>
<keyword evidence="2" id="KW-0285">Flavoprotein</keyword>
<evidence type="ECO:0000313" key="7">
    <source>
        <dbReference type="EMBL" id="TLD93237.1"/>
    </source>
</evidence>